<name>A0AAD7ETU4_9AGAR</name>
<evidence type="ECO:0000313" key="3">
    <source>
        <dbReference type="Proteomes" id="UP001218218"/>
    </source>
</evidence>
<proteinExistence type="predicted"/>
<accession>A0AAD7ETU4</accession>
<feature type="region of interest" description="Disordered" evidence="1">
    <location>
        <begin position="1"/>
        <end position="30"/>
    </location>
</feature>
<gene>
    <name evidence="2" type="ORF">DFH08DRAFT_959962</name>
</gene>
<dbReference type="Proteomes" id="UP001218218">
    <property type="component" value="Unassembled WGS sequence"/>
</dbReference>
<reference evidence="2" key="1">
    <citation type="submission" date="2023-03" db="EMBL/GenBank/DDBJ databases">
        <title>Massive genome expansion in bonnet fungi (Mycena s.s.) driven by repeated elements and novel gene families across ecological guilds.</title>
        <authorList>
            <consortium name="Lawrence Berkeley National Laboratory"/>
            <person name="Harder C.B."/>
            <person name="Miyauchi S."/>
            <person name="Viragh M."/>
            <person name="Kuo A."/>
            <person name="Thoen E."/>
            <person name="Andreopoulos B."/>
            <person name="Lu D."/>
            <person name="Skrede I."/>
            <person name="Drula E."/>
            <person name="Henrissat B."/>
            <person name="Morin E."/>
            <person name="Kohler A."/>
            <person name="Barry K."/>
            <person name="LaButti K."/>
            <person name="Morin E."/>
            <person name="Salamov A."/>
            <person name="Lipzen A."/>
            <person name="Mereny Z."/>
            <person name="Hegedus B."/>
            <person name="Baldrian P."/>
            <person name="Stursova M."/>
            <person name="Weitz H."/>
            <person name="Taylor A."/>
            <person name="Grigoriev I.V."/>
            <person name="Nagy L.G."/>
            <person name="Martin F."/>
            <person name="Kauserud H."/>
        </authorList>
    </citation>
    <scope>NUCLEOTIDE SEQUENCE</scope>
    <source>
        <strain evidence="2">CBHHK002</strain>
    </source>
</reference>
<organism evidence="2 3">
    <name type="scientific">Mycena albidolilacea</name>
    <dbReference type="NCBI Taxonomy" id="1033008"/>
    <lineage>
        <taxon>Eukaryota</taxon>
        <taxon>Fungi</taxon>
        <taxon>Dikarya</taxon>
        <taxon>Basidiomycota</taxon>
        <taxon>Agaricomycotina</taxon>
        <taxon>Agaricomycetes</taxon>
        <taxon>Agaricomycetidae</taxon>
        <taxon>Agaricales</taxon>
        <taxon>Marasmiineae</taxon>
        <taxon>Mycenaceae</taxon>
        <taxon>Mycena</taxon>
    </lineage>
</organism>
<comment type="caution">
    <text evidence="2">The sequence shown here is derived from an EMBL/GenBank/DDBJ whole genome shotgun (WGS) entry which is preliminary data.</text>
</comment>
<protein>
    <submittedName>
        <fullName evidence="2">Uncharacterized protein</fullName>
    </submittedName>
</protein>
<evidence type="ECO:0000313" key="2">
    <source>
        <dbReference type="EMBL" id="KAJ7348568.1"/>
    </source>
</evidence>
<keyword evidence="3" id="KW-1185">Reference proteome</keyword>
<dbReference type="AlphaFoldDB" id="A0AAD7ETU4"/>
<sequence>MASPAADLLPTIHETSNPSNKQDFHREDPVTRTGRRLDIASLRRHKFQRSLILGFILARILLRASFQPHIIPGPETRYELHSTVYATFDVTTRSTYLRVPFVSVLNSKRFDPATRPPNIPHPAPYPLLALLTLELEQHGSALRSLCTLAVILALPTGGMDGAGTRACRRARRRRQSDALDIELAPRFVDDSGCSPSRRTLPLHACDFCIVHPLPTFSPRAAFPLVSSHSFPSFAFTFLTPTPACGRSALSDLGALLRLVAVMQWGEEERDTGGQGGL</sequence>
<evidence type="ECO:0000256" key="1">
    <source>
        <dbReference type="SAM" id="MobiDB-lite"/>
    </source>
</evidence>
<dbReference type="EMBL" id="JARIHO010000017">
    <property type="protein sequence ID" value="KAJ7348568.1"/>
    <property type="molecule type" value="Genomic_DNA"/>
</dbReference>